<organism evidence="1 2">
    <name type="scientific">Durusdinium trenchii</name>
    <dbReference type="NCBI Taxonomy" id="1381693"/>
    <lineage>
        <taxon>Eukaryota</taxon>
        <taxon>Sar</taxon>
        <taxon>Alveolata</taxon>
        <taxon>Dinophyceae</taxon>
        <taxon>Suessiales</taxon>
        <taxon>Symbiodiniaceae</taxon>
        <taxon>Durusdinium</taxon>
    </lineage>
</organism>
<protein>
    <recommendedName>
        <fullName evidence="3">Cyclin N-terminal domain-containing protein</fullName>
    </recommendedName>
</protein>
<dbReference type="Proteomes" id="UP001642484">
    <property type="component" value="Unassembled WGS sequence"/>
</dbReference>
<evidence type="ECO:0000313" key="2">
    <source>
        <dbReference type="Proteomes" id="UP001642484"/>
    </source>
</evidence>
<sequence length="566" mass="63686">MSKQDVCKRFPRGDSEILQWSWVDLAIRRHGRFLRFMAEPYFIRYESADELAPAMPTKDAWIKLRRRTRVFDAWVGKVRRIRALGAPDEDAFGDAELETSPADLPKPRADTASTALASSSSLPASSGVAEDVIWEGLAFAQDLGPYRSYASCAEDVHLISSFLELTPLTRVVPSVVKLLFRVVRFLRMCDYHVEDVCVILAHASAYFLDFYAQLGARVEDGEEVGYVVGSLIFIAHSFVQDETCPLNVWHKHLFRKYCNVKTLNAAIMQLMKLRVEPRLRLTEEDLARRMSRLRESIARFDNLEAEFNRPLLGRIGADVGASFGGRGRTAKPSQWRRLPLRRPGWIVQAGQILQLDVFPLRAPGWGLRLRTLCIAPPAPRGLDGAEKCPAACEHILTIDPARFHPGDPGVVWRNLHPTVPEPWNELDVSFSARENRRTGGAHAMEAWTKNGVGAAGRIVFNGKGLRPDLQELHSPQECRAGLDVLLSARERGSTLMSSSRRPGSHQVMNASFIPPIEQRTGRLEPASMEAAGSRSLTRRFQKLRLENYRHEIMESIRRGEPNAGRR</sequence>
<accession>A0ABP0RCS8</accession>
<comment type="caution">
    <text evidence="1">The sequence shown here is derived from an EMBL/GenBank/DDBJ whole genome shotgun (WGS) entry which is preliminary data.</text>
</comment>
<dbReference type="EMBL" id="CAXAMN010025694">
    <property type="protein sequence ID" value="CAK9097086.1"/>
    <property type="molecule type" value="Genomic_DNA"/>
</dbReference>
<keyword evidence="2" id="KW-1185">Reference proteome</keyword>
<proteinExistence type="predicted"/>
<evidence type="ECO:0008006" key="3">
    <source>
        <dbReference type="Google" id="ProtNLM"/>
    </source>
</evidence>
<gene>
    <name evidence="1" type="ORF">CCMP2556_LOCUS46117</name>
</gene>
<name>A0ABP0RCS8_9DINO</name>
<reference evidence="1 2" key="1">
    <citation type="submission" date="2024-02" db="EMBL/GenBank/DDBJ databases">
        <authorList>
            <person name="Chen Y."/>
            <person name="Shah S."/>
            <person name="Dougan E. K."/>
            <person name="Thang M."/>
            <person name="Chan C."/>
        </authorList>
    </citation>
    <scope>NUCLEOTIDE SEQUENCE [LARGE SCALE GENOMIC DNA]</scope>
</reference>
<evidence type="ECO:0000313" key="1">
    <source>
        <dbReference type="EMBL" id="CAK9097086.1"/>
    </source>
</evidence>